<organism evidence="12 13">
    <name type="scientific">Sulfuricurvum kujiense</name>
    <dbReference type="NCBI Taxonomy" id="148813"/>
    <lineage>
        <taxon>Bacteria</taxon>
        <taxon>Pseudomonadati</taxon>
        <taxon>Campylobacterota</taxon>
        <taxon>Epsilonproteobacteria</taxon>
        <taxon>Campylobacterales</taxon>
        <taxon>Sulfurimonadaceae</taxon>
        <taxon>Sulfuricurvum</taxon>
    </lineage>
</organism>
<evidence type="ECO:0000256" key="1">
    <source>
        <dbReference type="ARBA" id="ARBA00004418"/>
    </source>
</evidence>
<comment type="subcellular location">
    <subcellularLocation>
        <location evidence="1">Periplasm</location>
    </subcellularLocation>
</comment>
<feature type="binding site" description="axial binding residue" evidence="9">
    <location>
        <position position="63"/>
    </location>
    <ligand>
        <name>heme c</name>
        <dbReference type="ChEBI" id="CHEBI:61717"/>
        <label>1</label>
    </ligand>
    <ligandPart>
        <name>Fe</name>
        <dbReference type="ChEBI" id="CHEBI:18248"/>
    </ligandPart>
</feature>
<feature type="binding site" description="covalent" evidence="8">
    <location>
        <position position="211"/>
    </location>
    <ligand>
        <name>heme c</name>
        <dbReference type="ChEBI" id="CHEBI:61717"/>
        <label>2</label>
    </ligand>
</feature>
<comment type="cofactor">
    <cofactor evidence="8">
        <name>heme</name>
        <dbReference type="ChEBI" id="CHEBI:30413"/>
    </cofactor>
    <text evidence="8">Binds 2 heme groups.</text>
</comment>
<dbReference type="InterPro" id="IPR036909">
    <property type="entry name" value="Cyt_c-like_dom_sf"/>
</dbReference>
<evidence type="ECO:0000256" key="6">
    <source>
        <dbReference type="ARBA" id="ARBA00023002"/>
    </source>
</evidence>
<dbReference type="Gene3D" id="1.10.760.10">
    <property type="entry name" value="Cytochrome c-like domain"/>
    <property type="match status" value="2"/>
</dbReference>
<dbReference type="PIRSF" id="PIRSF000294">
    <property type="entry name" value="Cytochrome-c_peroxidase"/>
    <property type="match status" value="1"/>
</dbReference>
<evidence type="ECO:0000256" key="4">
    <source>
        <dbReference type="ARBA" id="ARBA00022729"/>
    </source>
</evidence>
<gene>
    <name evidence="12" type="ORF">CFH83_09120</name>
</gene>
<dbReference type="GO" id="GO:0046872">
    <property type="term" value="F:metal ion binding"/>
    <property type="evidence" value="ECO:0007669"/>
    <property type="project" value="UniProtKB-KW"/>
</dbReference>
<dbReference type="InterPro" id="IPR009056">
    <property type="entry name" value="Cyt_c-like_dom"/>
</dbReference>
<keyword evidence="2 8" id="KW-0349">Heme</keyword>
<feature type="domain" description="Cytochrome c" evidence="11">
    <location>
        <begin position="196"/>
        <end position="311"/>
    </location>
</feature>
<evidence type="ECO:0000313" key="12">
    <source>
        <dbReference type="EMBL" id="DAB37823.1"/>
    </source>
</evidence>
<evidence type="ECO:0000256" key="5">
    <source>
        <dbReference type="ARBA" id="ARBA00022764"/>
    </source>
</evidence>
<evidence type="ECO:0000256" key="9">
    <source>
        <dbReference type="PIRSR" id="PIRSR000294-2"/>
    </source>
</evidence>
<keyword evidence="7 9" id="KW-0408">Iron</keyword>
<keyword evidence="6" id="KW-0560">Oxidoreductase</keyword>
<dbReference type="Proteomes" id="UP000228859">
    <property type="component" value="Unassembled WGS sequence"/>
</dbReference>
<evidence type="ECO:0000256" key="7">
    <source>
        <dbReference type="ARBA" id="ARBA00023004"/>
    </source>
</evidence>
<dbReference type="InterPro" id="IPR051395">
    <property type="entry name" value="Cytochrome_c_Peroxidase/MauG"/>
</dbReference>
<sequence length="330" mass="36713">MSAIAMIKYILTIGIYLLVAQPALQAQSAQDTAEHKAQIELGRRLFYDADLSINGTMSCATCHEQRRSFADGNQAHPGALDDPGKRNVPGLANIGQFKNLTWAHNHLSGLAEQSLMPIRGTNPVEMGMNGHEDQIRKRLGQNGCYQKLFLLAFPKEKGSIHFGTVSRALESFQKTFISNQSLYDQMMEKGTSLPTKNAQRGKNLFFGAAKCNTCHTAPLFSDDAFHQVQPREQNTEQKTTDYGLSDVTGNPKDKNIFRTPSLRNAALTSPYWHDGSAKTLAESIQKHDLKTNQTLSHQEMTELVAFIDTLSDMTFVNNPKYAKPSKKCPY</sequence>
<evidence type="ECO:0000256" key="8">
    <source>
        <dbReference type="PIRSR" id="PIRSR000294-1"/>
    </source>
</evidence>
<feature type="binding site" description="covalent" evidence="8">
    <location>
        <position position="59"/>
    </location>
    <ligand>
        <name>heme c</name>
        <dbReference type="ChEBI" id="CHEBI:61717"/>
        <label>1</label>
    </ligand>
</feature>
<feature type="binding site" description="axial binding residue" evidence="9">
    <location>
        <position position="215"/>
    </location>
    <ligand>
        <name>heme c</name>
        <dbReference type="ChEBI" id="CHEBI:61717"/>
        <label>2</label>
    </ligand>
    <ligandPart>
        <name>Fe</name>
        <dbReference type="ChEBI" id="CHEBI:18248"/>
    </ligandPart>
</feature>
<dbReference type="GO" id="GO:0004130">
    <property type="term" value="F:cytochrome-c peroxidase activity"/>
    <property type="evidence" value="ECO:0007669"/>
    <property type="project" value="TreeGrafter"/>
</dbReference>
<evidence type="ECO:0000259" key="11">
    <source>
        <dbReference type="PROSITE" id="PS51007"/>
    </source>
</evidence>
<dbReference type="PANTHER" id="PTHR30600">
    <property type="entry name" value="CYTOCHROME C PEROXIDASE-RELATED"/>
    <property type="match status" value="1"/>
</dbReference>
<proteinExistence type="predicted"/>
<dbReference type="GO" id="GO:0009055">
    <property type="term" value="F:electron transfer activity"/>
    <property type="evidence" value="ECO:0007669"/>
    <property type="project" value="InterPro"/>
</dbReference>
<dbReference type="PROSITE" id="PS51007">
    <property type="entry name" value="CYTC"/>
    <property type="match status" value="1"/>
</dbReference>
<dbReference type="InterPro" id="IPR026259">
    <property type="entry name" value="MauG/Cytc_peroxidase"/>
</dbReference>
<dbReference type="Pfam" id="PF03150">
    <property type="entry name" value="CCP_MauG"/>
    <property type="match status" value="1"/>
</dbReference>
<keyword evidence="3 9" id="KW-0479">Metal-binding</keyword>
<feature type="binding site" description="covalent" evidence="8">
    <location>
        <position position="62"/>
    </location>
    <ligand>
        <name>heme c</name>
        <dbReference type="ChEBI" id="CHEBI:61717"/>
        <label>1</label>
    </ligand>
</feature>
<evidence type="ECO:0000256" key="10">
    <source>
        <dbReference type="SAM" id="MobiDB-lite"/>
    </source>
</evidence>
<dbReference type="AlphaFoldDB" id="A0A2D3WMP4"/>
<protein>
    <submittedName>
        <fullName evidence="12">Cytochrome-c peroxidase</fullName>
    </submittedName>
</protein>
<keyword evidence="4" id="KW-0732">Signal</keyword>
<dbReference type="GO" id="GO:0020037">
    <property type="term" value="F:heme binding"/>
    <property type="evidence" value="ECO:0007669"/>
    <property type="project" value="InterPro"/>
</dbReference>
<feature type="binding site" description="covalent" evidence="8">
    <location>
        <position position="214"/>
    </location>
    <ligand>
        <name>heme c</name>
        <dbReference type="ChEBI" id="CHEBI:61717"/>
        <label>2</label>
    </ligand>
</feature>
<accession>A0A2D3WMP4</accession>
<reference evidence="12 13" key="1">
    <citation type="journal article" date="2017" name="Front. Microbiol.">
        <title>Comparative Genomic Analysis of the Class Epsilonproteobacteria and Proposed Reclassification to Epsilonbacteraeota (phyl. nov.).</title>
        <authorList>
            <person name="Waite D.W."/>
            <person name="Vanwonterghem I."/>
            <person name="Rinke C."/>
            <person name="Parks D.H."/>
            <person name="Zhang Y."/>
            <person name="Takai K."/>
            <person name="Sievert S.M."/>
            <person name="Simon J."/>
            <person name="Campbell B.J."/>
            <person name="Hanson T.E."/>
            <person name="Woyke T."/>
            <person name="Klotz M.G."/>
            <person name="Hugenholtz P."/>
        </authorList>
    </citation>
    <scope>NUCLEOTIDE SEQUENCE [LARGE SCALE GENOMIC DNA]</scope>
    <source>
        <strain evidence="12">UBA12443</strain>
    </source>
</reference>
<dbReference type="InterPro" id="IPR004852">
    <property type="entry name" value="Di-haem_cyt_c_peroxidsae"/>
</dbReference>
<keyword evidence="5" id="KW-0574">Periplasm</keyword>
<comment type="PTM">
    <text evidence="8">Binds 2 heme groups per subunit.</text>
</comment>
<name>A0A2D3WMP4_9BACT</name>
<dbReference type="GO" id="GO:0042597">
    <property type="term" value="C:periplasmic space"/>
    <property type="evidence" value="ECO:0007669"/>
    <property type="project" value="UniProtKB-SubCell"/>
</dbReference>
<dbReference type="EMBL" id="DLUI01000131">
    <property type="protein sequence ID" value="DAB37823.1"/>
    <property type="molecule type" value="Genomic_DNA"/>
</dbReference>
<evidence type="ECO:0000256" key="3">
    <source>
        <dbReference type="ARBA" id="ARBA00022723"/>
    </source>
</evidence>
<dbReference type="SUPFAM" id="SSF46626">
    <property type="entry name" value="Cytochrome c"/>
    <property type="match status" value="2"/>
</dbReference>
<keyword evidence="12" id="KW-0575">Peroxidase</keyword>
<comment type="caution">
    <text evidence="12">The sequence shown here is derived from an EMBL/GenBank/DDBJ whole genome shotgun (WGS) entry which is preliminary data.</text>
</comment>
<evidence type="ECO:0000256" key="2">
    <source>
        <dbReference type="ARBA" id="ARBA00022617"/>
    </source>
</evidence>
<feature type="region of interest" description="Disordered" evidence="10">
    <location>
        <begin position="230"/>
        <end position="257"/>
    </location>
</feature>
<evidence type="ECO:0000313" key="13">
    <source>
        <dbReference type="Proteomes" id="UP000228859"/>
    </source>
</evidence>